<evidence type="ECO:0000256" key="4">
    <source>
        <dbReference type="ARBA" id="ARBA00022829"/>
    </source>
</evidence>
<feature type="active site" description="O-(3'-phospho-DNA)-tyrosine intermediate" evidence="9">
    <location>
        <position position="296"/>
    </location>
</feature>
<dbReference type="GO" id="GO:0003677">
    <property type="term" value="F:DNA binding"/>
    <property type="evidence" value="ECO:0007669"/>
    <property type="project" value="UniProtKB-UniRule"/>
</dbReference>
<feature type="active site" evidence="9">
    <location>
        <position position="190"/>
    </location>
</feature>
<dbReference type="Proteomes" id="UP000198528">
    <property type="component" value="Unassembled WGS sequence"/>
</dbReference>
<feature type="domain" description="Core-binding (CB)" evidence="11">
    <location>
        <begin position="1"/>
        <end position="87"/>
    </location>
</feature>
<feature type="active site" evidence="9">
    <location>
        <position position="166"/>
    </location>
</feature>
<evidence type="ECO:0000313" key="12">
    <source>
        <dbReference type="EMBL" id="SDB95758.1"/>
    </source>
</evidence>
<dbReference type="Gene3D" id="1.10.443.10">
    <property type="entry name" value="Intergrase catalytic core"/>
    <property type="match status" value="1"/>
</dbReference>
<keyword evidence="6 9" id="KW-0238">DNA-binding</keyword>
<dbReference type="PANTHER" id="PTHR30349">
    <property type="entry name" value="PHAGE INTEGRASE-RELATED"/>
    <property type="match status" value="1"/>
</dbReference>
<dbReference type="InterPro" id="IPR011010">
    <property type="entry name" value="DNA_brk_join_enz"/>
</dbReference>
<dbReference type="AlphaFoldDB" id="A0A1G6HNQ6"/>
<dbReference type="RefSeq" id="WP_090844094.1">
    <property type="nucleotide sequence ID" value="NZ_FMZL01000001.1"/>
</dbReference>
<dbReference type="PANTHER" id="PTHR30349:SF81">
    <property type="entry name" value="TYROSINE RECOMBINASE XERC"/>
    <property type="match status" value="1"/>
</dbReference>
<dbReference type="SUPFAM" id="SSF56349">
    <property type="entry name" value="DNA breaking-rejoining enzymes"/>
    <property type="match status" value="1"/>
</dbReference>
<dbReference type="Gene3D" id="1.10.150.130">
    <property type="match status" value="1"/>
</dbReference>
<dbReference type="InterPro" id="IPR002104">
    <property type="entry name" value="Integrase_catalytic"/>
</dbReference>
<reference evidence="13" key="1">
    <citation type="submission" date="2016-10" db="EMBL/GenBank/DDBJ databases">
        <authorList>
            <person name="Varghese N."/>
            <person name="Submissions S."/>
        </authorList>
    </citation>
    <scope>NUCLEOTIDE SEQUENCE [LARGE SCALE GENOMIC DNA]</scope>
    <source>
        <strain evidence="13">DSM 22619</strain>
    </source>
</reference>
<dbReference type="CDD" id="cd00798">
    <property type="entry name" value="INT_XerDC_C"/>
    <property type="match status" value="1"/>
</dbReference>
<evidence type="ECO:0000256" key="6">
    <source>
        <dbReference type="ARBA" id="ARBA00023125"/>
    </source>
</evidence>
<dbReference type="STRING" id="604330.SAMN04489857_0612"/>
<dbReference type="InterPro" id="IPR013762">
    <property type="entry name" value="Integrase-like_cat_sf"/>
</dbReference>
<keyword evidence="2 9" id="KW-0963">Cytoplasm</keyword>
<dbReference type="InterPro" id="IPR023009">
    <property type="entry name" value="Tyrosine_recombinase_XerC/XerD"/>
</dbReference>
<evidence type="ECO:0000313" key="13">
    <source>
        <dbReference type="Proteomes" id="UP000198528"/>
    </source>
</evidence>
<dbReference type="HAMAP" id="MF_01808">
    <property type="entry name" value="Recomb_XerC_XerD"/>
    <property type="match status" value="1"/>
</dbReference>
<comment type="similarity">
    <text evidence="9">Belongs to the 'phage' integrase family. XerC subfamily.</text>
</comment>
<feature type="active site" evidence="9">
    <location>
        <position position="287"/>
    </location>
</feature>
<keyword evidence="13" id="KW-1185">Reference proteome</keyword>
<dbReference type="Pfam" id="PF02899">
    <property type="entry name" value="Phage_int_SAM_1"/>
    <property type="match status" value="1"/>
</dbReference>
<feature type="active site" evidence="9">
    <location>
        <position position="264"/>
    </location>
</feature>
<dbReference type="NCBIfam" id="NF001399">
    <property type="entry name" value="PRK00283.1"/>
    <property type="match status" value="1"/>
</dbReference>
<evidence type="ECO:0000256" key="5">
    <source>
        <dbReference type="ARBA" id="ARBA00022908"/>
    </source>
</evidence>
<name>A0A1G6HNQ6_9ACTN</name>
<dbReference type="EMBL" id="FMZL01000001">
    <property type="protein sequence ID" value="SDB95758.1"/>
    <property type="molecule type" value="Genomic_DNA"/>
</dbReference>
<dbReference type="InterPro" id="IPR004107">
    <property type="entry name" value="Integrase_SAM-like_N"/>
</dbReference>
<feature type="active site" evidence="9">
    <location>
        <position position="261"/>
    </location>
</feature>
<evidence type="ECO:0000256" key="2">
    <source>
        <dbReference type="ARBA" id="ARBA00022490"/>
    </source>
</evidence>
<keyword evidence="8 9" id="KW-0131">Cell cycle</keyword>
<keyword evidence="4 9" id="KW-0159">Chromosome partition</keyword>
<dbReference type="InterPro" id="IPR050090">
    <property type="entry name" value="Tyrosine_recombinase_XerCD"/>
</dbReference>
<evidence type="ECO:0000256" key="7">
    <source>
        <dbReference type="ARBA" id="ARBA00023172"/>
    </source>
</evidence>
<comment type="subcellular location">
    <subcellularLocation>
        <location evidence="1 9">Cytoplasm</location>
    </subcellularLocation>
</comment>
<keyword evidence="5 9" id="KW-0229">DNA integration</keyword>
<dbReference type="Pfam" id="PF00589">
    <property type="entry name" value="Phage_integrase"/>
    <property type="match status" value="1"/>
</dbReference>
<dbReference type="PROSITE" id="PS51900">
    <property type="entry name" value="CB"/>
    <property type="match status" value="1"/>
</dbReference>
<dbReference type="GO" id="GO:0051301">
    <property type="term" value="P:cell division"/>
    <property type="evidence" value="ECO:0007669"/>
    <property type="project" value="UniProtKB-KW"/>
</dbReference>
<comment type="function">
    <text evidence="9">Site-specific tyrosine recombinase, which acts by catalyzing the cutting and rejoining of the recombining DNA molecules. The XerC-XerD complex is essential to convert dimers of the bacterial chromosome into monomers to permit their segregation at cell division. It also contributes to the segregational stability of plasmids.</text>
</comment>
<dbReference type="PROSITE" id="PS51898">
    <property type="entry name" value="TYR_RECOMBINASE"/>
    <property type="match status" value="1"/>
</dbReference>
<dbReference type="InterPro" id="IPR044068">
    <property type="entry name" value="CB"/>
</dbReference>
<evidence type="ECO:0000256" key="9">
    <source>
        <dbReference type="HAMAP-Rule" id="MF_01808"/>
    </source>
</evidence>
<evidence type="ECO:0000256" key="3">
    <source>
        <dbReference type="ARBA" id="ARBA00022618"/>
    </source>
</evidence>
<evidence type="ECO:0000256" key="1">
    <source>
        <dbReference type="ARBA" id="ARBA00004496"/>
    </source>
</evidence>
<proteinExistence type="inferred from homology"/>
<sequence length="319" mass="35233">MDLAEALDDYLGYLAVERGSSTNTVQSYGRDLKRYIAFLGERGIASPEDVTRSDIEAHLAGLTDAGLAASSVQRAASAIKGFHKFMVGEQITRNHPSANLPLPRRPDRLPEVLTHEQAFALMDEPFRPELEPKPRVLKSGRLDARPQAAFHRDKAMLEVLYGCGLRVSELCGLDVRDVMLDEEVLRVMGKGSKERLVPLLGTAKRALAAYLGKWRGVLAASGAAGGAVFLSERGTRITRQAVHRMVERYGRLVGIEGLHPHTLRHTYATHMLEGGMDLRTVQELLGHASISTTQLYTHIDLTHVRMVYLEAHPRARMGS</sequence>
<protein>
    <recommendedName>
        <fullName evidence="9">Tyrosine recombinase XerC</fullName>
    </recommendedName>
</protein>
<dbReference type="GO" id="GO:0006313">
    <property type="term" value="P:DNA transposition"/>
    <property type="evidence" value="ECO:0007669"/>
    <property type="project" value="UniProtKB-UniRule"/>
</dbReference>
<comment type="subunit">
    <text evidence="9">Forms a cyclic heterotetrameric complex composed of two molecules of XerC and two molecules of XerD.</text>
</comment>
<organism evidence="12 13">
    <name type="scientific">Parafannyhessea umbonata</name>
    <dbReference type="NCBI Taxonomy" id="604330"/>
    <lineage>
        <taxon>Bacteria</taxon>
        <taxon>Bacillati</taxon>
        <taxon>Actinomycetota</taxon>
        <taxon>Coriobacteriia</taxon>
        <taxon>Coriobacteriales</taxon>
        <taxon>Atopobiaceae</taxon>
        <taxon>Parafannyhessea</taxon>
    </lineage>
</organism>
<feature type="domain" description="Tyr recombinase" evidence="10">
    <location>
        <begin position="108"/>
        <end position="309"/>
    </location>
</feature>
<accession>A0A1G6HNQ6</accession>
<dbReference type="InterPro" id="IPR010998">
    <property type="entry name" value="Integrase_recombinase_N"/>
</dbReference>
<dbReference type="GO" id="GO:0005737">
    <property type="term" value="C:cytoplasm"/>
    <property type="evidence" value="ECO:0007669"/>
    <property type="project" value="UniProtKB-SubCell"/>
</dbReference>
<evidence type="ECO:0000256" key="8">
    <source>
        <dbReference type="ARBA" id="ARBA00023306"/>
    </source>
</evidence>
<keyword evidence="3 9" id="KW-0132">Cell division</keyword>
<keyword evidence="7 9" id="KW-0233">DNA recombination</keyword>
<dbReference type="GO" id="GO:0007059">
    <property type="term" value="P:chromosome segregation"/>
    <property type="evidence" value="ECO:0007669"/>
    <property type="project" value="UniProtKB-UniRule"/>
</dbReference>
<dbReference type="GO" id="GO:0009037">
    <property type="term" value="F:tyrosine-based site-specific recombinase activity"/>
    <property type="evidence" value="ECO:0007669"/>
    <property type="project" value="UniProtKB-UniRule"/>
</dbReference>
<evidence type="ECO:0000259" key="10">
    <source>
        <dbReference type="PROSITE" id="PS51898"/>
    </source>
</evidence>
<gene>
    <name evidence="9" type="primary">xerC</name>
    <name evidence="12" type="ORF">SAMN04487824_10132</name>
</gene>
<evidence type="ECO:0000259" key="11">
    <source>
        <dbReference type="PROSITE" id="PS51900"/>
    </source>
</evidence>